<protein>
    <submittedName>
        <fullName evidence="1">Uncharacterized protein</fullName>
    </submittedName>
</protein>
<dbReference type="EMBL" id="MDZB01000175">
    <property type="protein sequence ID" value="OGX80827.1"/>
    <property type="molecule type" value="Genomic_DNA"/>
</dbReference>
<organism evidence="1 2">
    <name type="scientific">Hymenobacter lapidarius</name>
    <dbReference type="NCBI Taxonomy" id="1908237"/>
    <lineage>
        <taxon>Bacteria</taxon>
        <taxon>Pseudomonadati</taxon>
        <taxon>Bacteroidota</taxon>
        <taxon>Cytophagia</taxon>
        <taxon>Cytophagales</taxon>
        <taxon>Hymenobacteraceae</taxon>
        <taxon>Hymenobacter</taxon>
    </lineage>
</organism>
<evidence type="ECO:0000313" key="1">
    <source>
        <dbReference type="EMBL" id="OGX80827.1"/>
    </source>
</evidence>
<reference evidence="1 2" key="1">
    <citation type="submission" date="2016-08" db="EMBL/GenBank/DDBJ databases">
        <title>Hymenobacter coccineus sp. nov., Hymenobacter lapidarius sp. nov. and Hymenobacter glacialis sp. nov., isolated from Antarctic soil.</title>
        <authorList>
            <person name="Sedlacek I."/>
            <person name="Kralova S."/>
            <person name="Kyrova K."/>
            <person name="Maslanova I."/>
            <person name="Stankova E."/>
            <person name="Vrbovska V."/>
            <person name="Nemec M."/>
            <person name="Bartak M."/>
            <person name="Svec P."/>
            <person name="Busse H.-J."/>
            <person name="Pantucek R."/>
        </authorList>
    </citation>
    <scope>NUCLEOTIDE SEQUENCE [LARGE SCALE GENOMIC DNA]</scope>
    <source>
        <strain evidence="1 2">CCM 8643</strain>
    </source>
</reference>
<accession>A0A1G1SQD1</accession>
<comment type="caution">
    <text evidence="1">The sequence shown here is derived from an EMBL/GenBank/DDBJ whole genome shotgun (WGS) entry which is preliminary data.</text>
</comment>
<dbReference type="AlphaFoldDB" id="A0A1G1SQD1"/>
<name>A0A1G1SQD1_9BACT</name>
<dbReference type="RefSeq" id="WP_070730986.1">
    <property type="nucleotide sequence ID" value="NZ_MDZB01000175.1"/>
</dbReference>
<dbReference type="STRING" id="1908237.BEN47_06105"/>
<keyword evidence="2" id="KW-1185">Reference proteome</keyword>
<evidence type="ECO:0000313" key="2">
    <source>
        <dbReference type="Proteomes" id="UP000176294"/>
    </source>
</evidence>
<sequence>MEDFQRLLSVVAATLNKPADEVAEAAKSDEGIATLTDTFKAYRKAQYDAGHKASKKEATSTVEAALRKRGAADASFDDLDSALDALETSARQKAGQALSDDDALRLPVVKAALTKAENEKMLAISTASKDAETKLQAQIDSFRKEQQDAKVAQAAEAHLAELNPNFNADPVKAARQKARVIAEIKNGKYELGEDGTIKPLQQDGVYLPNAHGHPVSFADYVRSAVEESGFDLPVSQPRQSASLTPEQVAAGQGAAVLTHFKGALPKSEQEYITLANDPNLPADALTELRGYWQAQAAT</sequence>
<dbReference type="Proteomes" id="UP000176294">
    <property type="component" value="Unassembled WGS sequence"/>
</dbReference>
<gene>
    <name evidence="1" type="ORF">BEN47_06105</name>
</gene>
<proteinExistence type="predicted"/>